<keyword evidence="6" id="KW-0915">Sodium</keyword>
<evidence type="ECO:0000256" key="4">
    <source>
        <dbReference type="ARBA" id="ARBA00022692"/>
    </source>
</evidence>
<keyword evidence="3" id="KW-0050">Antiport</keyword>
<evidence type="ECO:0000313" key="16">
    <source>
        <dbReference type="EMBL" id="CAL4762776.1"/>
    </source>
</evidence>
<dbReference type="PROSITE" id="PS51375">
    <property type="entry name" value="PPR"/>
    <property type="match status" value="1"/>
</dbReference>
<evidence type="ECO:0000259" key="13">
    <source>
        <dbReference type="Pfam" id="PF03600"/>
    </source>
</evidence>
<dbReference type="NCBIfam" id="TIGR00756">
    <property type="entry name" value="PPR"/>
    <property type="match status" value="1"/>
</dbReference>
<evidence type="ECO:0000256" key="12">
    <source>
        <dbReference type="SAM" id="Phobius"/>
    </source>
</evidence>
<evidence type="ECO:0000313" key="15">
    <source>
        <dbReference type="EMBL" id="CAL1128839.1"/>
    </source>
</evidence>
<dbReference type="EMBL" id="CAMXCT030000204">
    <property type="protein sequence ID" value="CAL4762776.1"/>
    <property type="molecule type" value="Genomic_DNA"/>
</dbReference>
<evidence type="ECO:0000256" key="1">
    <source>
        <dbReference type="ARBA" id="ARBA00004141"/>
    </source>
</evidence>
<dbReference type="InterPro" id="IPR004680">
    <property type="entry name" value="Cit_transptr-like_dom"/>
</dbReference>
<dbReference type="OrthoDB" id="442352at2759"/>
<dbReference type="EMBL" id="CAMXCT010000204">
    <property type="protein sequence ID" value="CAI3975464.1"/>
    <property type="molecule type" value="Genomic_DNA"/>
</dbReference>
<dbReference type="AlphaFoldDB" id="A0A9P1BLA6"/>
<keyword evidence="7" id="KW-0406">Ion transport</keyword>
<evidence type="ECO:0000256" key="11">
    <source>
        <dbReference type="PROSITE-ProRule" id="PRU00708"/>
    </source>
</evidence>
<dbReference type="Pfam" id="PF03600">
    <property type="entry name" value="CitMHS"/>
    <property type="match status" value="1"/>
</dbReference>
<evidence type="ECO:0000256" key="10">
    <source>
        <dbReference type="ARBA" id="ARBA00025753"/>
    </source>
</evidence>
<keyword evidence="17" id="KW-1185">Reference proteome</keyword>
<keyword evidence="8 12" id="KW-0472">Membrane</keyword>
<keyword evidence="4 12" id="KW-0812">Transmembrane</keyword>
<organism evidence="14">
    <name type="scientific">Cladocopium goreaui</name>
    <dbReference type="NCBI Taxonomy" id="2562237"/>
    <lineage>
        <taxon>Eukaryota</taxon>
        <taxon>Sar</taxon>
        <taxon>Alveolata</taxon>
        <taxon>Dinophyceae</taxon>
        <taxon>Suessiales</taxon>
        <taxon>Symbiodiniaceae</taxon>
        <taxon>Cladocopium</taxon>
    </lineage>
</organism>
<evidence type="ECO:0000256" key="3">
    <source>
        <dbReference type="ARBA" id="ARBA00022449"/>
    </source>
</evidence>
<evidence type="ECO:0000256" key="6">
    <source>
        <dbReference type="ARBA" id="ARBA00023053"/>
    </source>
</evidence>
<evidence type="ECO:0000256" key="8">
    <source>
        <dbReference type="ARBA" id="ARBA00023136"/>
    </source>
</evidence>
<keyword evidence="2" id="KW-0813">Transport</keyword>
<dbReference type="InterPro" id="IPR002885">
    <property type="entry name" value="PPR_rpt"/>
</dbReference>
<feature type="transmembrane region" description="Helical" evidence="12">
    <location>
        <begin position="318"/>
        <end position="337"/>
    </location>
</feature>
<comment type="subcellular location">
    <subcellularLocation>
        <location evidence="1">Membrane</location>
        <topology evidence="1">Multi-pass membrane protein</topology>
    </subcellularLocation>
</comment>
<keyword evidence="5 12" id="KW-1133">Transmembrane helix</keyword>
<dbReference type="EMBL" id="CAMXCT020000204">
    <property type="protein sequence ID" value="CAL1128839.1"/>
    <property type="molecule type" value="Genomic_DNA"/>
</dbReference>
<feature type="repeat" description="PPR" evidence="11">
    <location>
        <begin position="898"/>
        <end position="932"/>
    </location>
</feature>
<protein>
    <submittedName>
        <fullName evidence="16">Sodium/proton antiporter 1 (AtNHD1) (Na(+)/H(+) antiporter 1)</fullName>
    </submittedName>
</protein>
<comment type="caution">
    <text evidence="14">The sequence shown here is derived from an EMBL/GenBank/DDBJ whole genome shotgun (WGS) entry which is preliminary data.</text>
</comment>
<proteinExistence type="inferred from homology"/>
<dbReference type="GO" id="GO:0006814">
    <property type="term" value="P:sodium ion transport"/>
    <property type="evidence" value="ECO:0007669"/>
    <property type="project" value="UniProtKB-KW"/>
</dbReference>
<feature type="transmembrane region" description="Helical" evidence="12">
    <location>
        <begin position="270"/>
        <end position="291"/>
    </location>
</feature>
<accession>A0A9P1BLA6</accession>
<reference evidence="14" key="1">
    <citation type="submission" date="2022-10" db="EMBL/GenBank/DDBJ databases">
        <authorList>
            <person name="Chen Y."/>
            <person name="Dougan E. K."/>
            <person name="Chan C."/>
            <person name="Rhodes N."/>
            <person name="Thang M."/>
        </authorList>
    </citation>
    <scope>NUCLEOTIDE SEQUENCE</scope>
</reference>
<sequence length="1111" mass="121480">MTDNTMDGLQVNARVVALGEDDRDRAMSPVEPVQMHCTGEKAMKHAHTTTRRLTKIAGLTLFVTIFLFSFFGWPSNVIEDETVHRQILAALFLTGIILVALEDVVRLDKSAIMLVLASVMWTYHAASCHPTRSVEGHEEFASELGKGLEDVGKVILFLLPAMCLVESIDHMKGFAVVTRFIVRCTKEKPGRLMPIVCVLAFFLSSVIDNLTATIVCIKILQRVVPHNQDWRHSCGGLVVVAANAGGAWSPIGDVTTTMLWVQHKISTAGIVIWLFLPSFVAGVVPLFGIWWQARRCGPKCEDEAPEIDPPAASTNSKVVLVFGIVCILMVPVVKIVTGLPPYLGMMMALGVFWLVSEMADLASEEEEEDEETGHQVELHGHKVGVPAALRNVDLSSLLFFTGVLMGVSALESAEVLANYSEFMRRVTKGSDMLLAVRIGVSSAVVDNVPLVQASIEMFDEPMDDELWQLVALSAGTGGSMLAVGSVAGVTLMGLEKVGFLWYAKRISPWAATWWQDGAPKRTATPPTTKPKALGFILALGTYQLQRMMVMDSTDAPERAGRSASAISGASTPKRLEDLGEAVVLPALKAPGAPPPLPEMPTAGPGGPELQLPMEFFLEEEGETGDFRETGFSAATTATGLPPLPALRAGATWPEGPSATTERAVAAEALQLEPVVRPRWRSLLLDLRNGNLEVYHLNRLVASLPPTPGNGNGSWRRAADVVFSAWRVVPDVVSYNSLMASLPRRRWKRALQLLQWMGMTRVESELNLVGVNCALTLAAHGSCWQLLLQQLSGVANGATANAWMAHCQERGVWGDAVQCLSLMQQRQLETSWRTRRSAVGSLGQQSWRKAYSILQLKVLAADDEVGAWHAAATSAGRAGQWLEALRPVQTLQRRRLKLDVISWNVLVDAMAKAERWQRSLDFLREMRRTQIRPNHNTRNGNISAAGWRLAHHLLRFVTGDVTVATNAAADDTPWPKALQQWRTARRRGIQASSISFNIITATACWPRALQLQRCAAWEGVAGESTPSRHAIIGAVASAHLWSRILQFLENAGAIGFVTAIEACRGTWLRAWQLFAASPVAPDRMTCDMVPGEELHISIYFDITMKDRGCMGF</sequence>
<feature type="transmembrane region" description="Helical" evidence="12">
    <location>
        <begin position="86"/>
        <end position="105"/>
    </location>
</feature>
<comment type="similarity">
    <text evidence="10">Belongs to the NhaD Na(+)/H(+) (TC 2.A.62) antiporter family.</text>
</comment>
<dbReference type="NCBIfam" id="NF038006">
    <property type="entry name" value="NhaD_1"/>
    <property type="match status" value="1"/>
</dbReference>
<name>A0A9P1BLA6_9DINO</name>
<dbReference type="Gene3D" id="1.25.40.10">
    <property type="entry name" value="Tetratricopeptide repeat domain"/>
    <property type="match status" value="2"/>
</dbReference>
<dbReference type="Proteomes" id="UP001152797">
    <property type="component" value="Unassembled WGS sequence"/>
</dbReference>
<evidence type="ECO:0000256" key="7">
    <source>
        <dbReference type="ARBA" id="ARBA00023065"/>
    </source>
</evidence>
<evidence type="ECO:0000256" key="9">
    <source>
        <dbReference type="ARBA" id="ARBA00023201"/>
    </source>
</evidence>
<reference evidence="15" key="2">
    <citation type="submission" date="2024-04" db="EMBL/GenBank/DDBJ databases">
        <authorList>
            <person name="Chen Y."/>
            <person name="Shah S."/>
            <person name="Dougan E. K."/>
            <person name="Thang M."/>
            <person name="Chan C."/>
        </authorList>
    </citation>
    <scope>NUCLEOTIDE SEQUENCE [LARGE SCALE GENOMIC DNA]</scope>
</reference>
<dbReference type="GO" id="GO:0016020">
    <property type="term" value="C:membrane"/>
    <property type="evidence" value="ECO:0007669"/>
    <property type="project" value="UniProtKB-SubCell"/>
</dbReference>
<evidence type="ECO:0000256" key="5">
    <source>
        <dbReference type="ARBA" id="ARBA00022989"/>
    </source>
</evidence>
<dbReference type="PANTHER" id="PTHR43269">
    <property type="entry name" value="SODIUM/PROTON ANTIPORTER 1-RELATED"/>
    <property type="match status" value="1"/>
</dbReference>
<evidence type="ECO:0000313" key="17">
    <source>
        <dbReference type="Proteomes" id="UP001152797"/>
    </source>
</evidence>
<gene>
    <name evidence="14" type="ORF">C1SCF055_LOCUS3774</name>
</gene>
<keyword evidence="9" id="KW-0739">Sodium transport</keyword>
<feature type="domain" description="Citrate transporter-like" evidence="13">
    <location>
        <begin position="97"/>
        <end position="454"/>
    </location>
</feature>
<dbReference type="InterPro" id="IPR045016">
    <property type="entry name" value="NhaD-like"/>
</dbReference>
<feature type="transmembrane region" description="Helical" evidence="12">
    <location>
        <begin position="53"/>
        <end position="74"/>
    </location>
</feature>
<dbReference type="GO" id="GO:0015297">
    <property type="term" value="F:antiporter activity"/>
    <property type="evidence" value="ECO:0007669"/>
    <property type="project" value="UniProtKB-KW"/>
</dbReference>
<dbReference type="PANTHER" id="PTHR43269:SF2">
    <property type="entry name" value="SODIUM_PROTON ANTIPORTER 1-RELATED"/>
    <property type="match status" value="1"/>
</dbReference>
<dbReference type="InterPro" id="IPR011990">
    <property type="entry name" value="TPR-like_helical_dom_sf"/>
</dbReference>
<feature type="transmembrane region" description="Helical" evidence="12">
    <location>
        <begin position="192"/>
        <end position="220"/>
    </location>
</feature>
<evidence type="ECO:0000256" key="2">
    <source>
        <dbReference type="ARBA" id="ARBA00022448"/>
    </source>
</evidence>
<evidence type="ECO:0000313" key="14">
    <source>
        <dbReference type="EMBL" id="CAI3975464.1"/>
    </source>
</evidence>